<dbReference type="NCBIfam" id="TIGR01357">
    <property type="entry name" value="aroB"/>
    <property type="match status" value="1"/>
</dbReference>
<dbReference type="PANTHER" id="PTHR43622">
    <property type="entry name" value="3-DEHYDROQUINATE SYNTHASE"/>
    <property type="match status" value="1"/>
</dbReference>
<evidence type="ECO:0000256" key="3">
    <source>
        <dbReference type="ARBA" id="ARBA00001947"/>
    </source>
</evidence>
<dbReference type="SUPFAM" id="SSF56796">
    <property type="entry name" value="Dehydroquinate synthase-like"/>
    <property type="match status" value="1"/>
</dbReference>
<proteinExistence type="inferred from homology"/>
<evidence type="ECO:0000256" key="17">
    <source>
        <dbReference type="ARBA" id="ARBA00023285"/>
    </source>
</evidence>
<comment type="cofactor">
    <cofactor evidence="18">
        <name>Co(2+)</name>
        <dbReference type="ChEBI" id="CHEBI:48828"/>
    </cofactor>
    <cofactor evidence="18">
        <name>Zn(2+)</name>
        <dbReference type="ChEBI" id="CHEBI:29105"/>
    </cofactor>
    <text evidence="18">Binds 1 divalent metal cation per subunit. Can use either Co(2+) or Zn(2+).</text>
</comment>
<accession>A0A9X4JWM7</accession>
<evidence type="ECO:0000256" key="5">
    <source>
        <dbReference type="ARBA" id="ARBA00004661"/>
    </source>
</evidence>
<keyword evidence="22" id="KW-1185">Reference proteome</keyword>
<feature type="binding site" evidence="18">
    <location>
        <position position="265"/>
    </location>
    <ligand>
        <name>Zn(2+)</name>
        <dbReference type="ChEBI" id="CHEBI:29105"/>
    </ligand>
</feature>
<dbReference type="InterPro" id="IPR056179">
    <property type="entry name" value="DHQS_C"/>
</dbReference>
<feature type="domain" description="3-dehydroquinate synthase C-terminal" evidence="20">
    <location>
        <begin position="182"/>
        <end position="326"/>
    </location>
</feature>
<dbReference type="GO" id="GO:0000166">
    <property type="term" value="F:nucleotide binding"/>
    <property type="evidence" value="ECO:0007669"/>
    <property type="project" value="UniProtKB-KW"/>
</dbReference>
<comment type="function">
    <text evidence="18">Catalyzes the conversion of 3-deoxy-D-arabino-heptulosonate 7-phosphate (DAHP) to dehydroquinate (DHQ).</text>
</comment>
<feature type="binding site" evidence="18">
    <location>
        <begin position="130"/>
        <end position="131"/>
    </location>
    <ligand>
        <name>NAD(+)</name>
        <dbReference type="ChEBI" id="CHEBI:57540"/>
    </ligand>
</feature>
<comment type="caution">
    <text evidence="18">Lacks conserved residue(s) required for the propagation of feature annotation.</text>
</comment>
<feature type="binding site" evidence="18">
    <location>
        <position position="152"/>
    </location>
    <ligand>
        <name>NAD(+)</name>
        <dbReference type="ChEBI" id="CHEBI:57540"/>
    </ligand>
</feature>
<comment type="cofactor">
    <cofactor evidence="2 18">
        <name>NAD(+)</name>
        <dbReference type="ChEBI" id="CHEBI:57540"/>
    </cofactor>
</comment>
<dbReference type="AlphaFoldDB" id="A0A9X4JWM7"/>
<protein>
    <recommendedName>
        <fullName evidence="8 18">3-dehydroquinate synthase</fullName>
        <shortName evidence="18">DHQS</shortName>
        <ecNumber evidence="7 18">4.2.3.4</ecNumber>
    </recommendedName>
</protein>
<evidence type="ECO:0000259" key="20">
    <source>
        <dbReference type="Pfam" id="PF24621"/>
    </source>
</evidence>
<evidence type="ECO:0000256" key="8">
    <source>
        <dbReference type="ARBA" id="ARBA00017684"/>
    </source>
</evidence>
<dbReference type="CDD" id="cd08195">
    <property type="entry name" value="DHQS"/>
    <property type="match status" value="1"/>
</dbReference>
<dbReference type="Pfam" id="PF24621">
    <property type="entry name" value="DHQS_C"/>
    <property type="match status" value="1"/>
</dbReference>
<comment type="cofactor">
    <cofactor evidence="3">
        <name>Zn(2+)</name>
        <dbReference type="ChEBI" id="CHEBI:29105"/>
    </cofactor>
</comment>
<dbReference type="Gene3D" id="1.20.1090.10">
    <property type="entry name" value="Dehydroquinate synthase-like - alpha domain"/>
    <property type="match status" value="1"/>
</dbReference>
<dbReference type="HAMAP" id="MF_00110">
    <property type="entry name" value="DHQ_synthase"/>
    <property type="match status" value="1"/>
</dbReference>
<keyword evidence="10 18" id="KW-0028">Amino-acid biosynthesis</keyword>
<keyword evidence="15 18" id="KW-0057">Aromatic amino acid biosynthesis</keyword>
<name>A0A9X4JWM7_9FIRM</name>
<dbReference type="GO" id="GO:0009423">
    <property type="term" value="P:chorismate biosynthetic process"/>
    <property type="evidence" value="ECO:0007669"/>
    <property type="project" value="UniProtKB-UniRule"/>
</dbReference>
<comment type="catalytic activity">
    <reaction evidence="1 18">
        <text>7-phospho-2-dehydro-3-deoxy-D-arabino-heptonate = 3-dehydroquinate + phosphate</text>
        <dbReference type="Rhea" id="RHEA:21968"/>
        <dbReference type="ChEBI" id="CHEBI:32364"/>
        <dbReference type="ChEBI" id="CHEBI:43474"/>
        <dbReference type="ChEBI" id="CHEBI:58394"/>
        <dbReference type="EC" id="4.2.3.4"/>
    </reaction>
</comment>
<evidence type="ECO:0000256" key="15">
    <source>
        <dbReference type="ARBA" id="ARBA00023141"/>
    </source>
</evidence>
<dbReference type="EC" id="4.2.3.4" evidence="7 18"/>
<evidence type="ECO:0000256" key="6">
    <source>
        <dbReference type="ARBA" id="ARBA00005412"/>
    </source>
</evidence>
<dbReference type="FunFam" id="3.40.50.1970:FF:000007">
    <property type="entry name" value="Pentafunctional AROM polypeptide"/>
    <property type="match status" value="1"/>
</dbReference>
<evidence type="ECO:0000256" key="12">
    <source>
        <dbReference type="ARBA" id="ARBA00022741"/>
    </source>
</evidence>
<evidence type="ECO:0000256" key="10">
    <source>
        <dbReference type="ARBA" id="ARBA00022605"/>
    </source>
</evidence>
<dbReference type="InterPro" id="IPR030963">
    <property type="entry name" value="DHQ_synth_fam"/>
</dbReference>
<evidence type="ECO:0000256" key="1">
    <source>
        <dbReference type="ARBA" id="ARBA00001393"/>
    </source>
</evidence>
<comment type="pathway">
    <text evidence="5 18">Metabolic intermediate biosynthesis; chorismate biosynthesis; chorismate from D-erythrose 4-phosphate and phosphoenolpyruvate: step 2/7.</text>
</comment>
<feature type="binding site" evidence="18">
    <location>
        <position position="185"/>
    </location>
    <ligand>
        <name>Zn(2+)</name>
        <dbReference type="ChEBI" id="CHEBI:29105"/>
    </ligand>
</feature>
<comment type="caution">
    <text evidence="21">The sequence shown here is derived from an EMBL/GenBank/DDBJ whole genome shotgun (WGS) entry which is preliminary data.</text>
</comment>
<dbReference type="EMBL" id="JAKOAV010000032">
    <property type="protein sequence ID" value="MDF9409478.1"/>
    <property type="molecule type" value="Genomic_DNA"/>
</dbReference>
<dbReference type="Pfam" id="PF01761">
    <property type="entry name" value="DHQ_synthase"/>
    <property type="match status" value="1"/>
</dbReference>
<gene>
    <name evidence="18 21" type="primary">aroB</name>
    <name evidence="21" type="ORF">L7E55_14125</name>
</gene>
<evidence type="ECO:0000313" key="22">
    <source>
        <dbReference type="Proteomes" id="UP001154312"/>
    </source>
</evidence>
<reference evidence="21" key="1">
    <citation type="submission" date="2022-02" db="EMBL/GenBank/DDBJ databases">
        <authorList>
            <person name="Leng L."/>
        </authorList>
    </citation>
    <scope>NUCLEOTIDE SEQUENCE</scope>
    <source>
        <strain evidence="21">JI</strain>
    </source>
</reference>
<feature type="binding site" evidence="18">
    <location>
        <position position="248"/>
    </location>
    <ligand>
        <name>Zn(2+)</name>
        <dbReference type="ChEBI" id="CHEBI:29105"/>
    </ligand>
</feature>
<comment type="subcellular location">
    <subcellularLocation>
        <location evidence="4 18">Cytoplasm</location>
    </subcellularLocation>
</comment>
<dbReference type="PIRSF" id="PIRSF001455">
    <property type="entry name" value="DHQ_synth"/>
    <property type="match status" value="1"/>
</dbReference>
<evidence type="ECO:0000259" key="19">
    <source>
        <dbReference type="Pfam" id="PF01761"/>
    </source>
</evidence>
<keyword evidence="13 18" id="KW-0862">Zinc</keyword>
<dbReference type="InterPro" id="IPR050071">
    <property type="entry name" value="Dehydroquinate_synthase"/>
</dbReference>
<dbReference type="GO" id="GO:0046872">
    <property type="term" value="F:metal ion binding"/>
    <property type="evidence" value="ECO:0007669"/>
    <property type="project" value="UniProtKB-KW"/>
</dbReference>
<evidence type="ECO:0000256" key="2">
    <source>
        <dbReference type="ARBA" id="ARBA00001911"/>
    </source>
</evidence>
<dbReference type="Gene3D" id="3.40.50.1970">
    <property type="match status" value="1"/>
</dbReference>
<keyword evidence="16 18" id="KW-0456">Lyase</keyword>
<feature type="binding site" evidence="18">
    <location>
        <begin position="72"/>
        <end position="77"/>
    </location>
    <ligand>
        <name>NAD(+)</name>
        <dbReference type="ChEBI" id="CHEBI:57540"/>
    </ligand>
</feature>
<evidence type="ECO:0000256" key="16">
    <source>
        <dbReference type="ARBA" id="ARBA00023239"/>
    </source>
</evidence>
<dbReference type="GO" id="GO:0009073">
    <property type="term" value="P:aromatic amino acid family biosynthetic process"/>
    <property type="evidence" value="ECO:0007669"/>
    <property type="project" value="UniProtKB-KW"/>
</dbReference>
<evidence type="ECO:0000256" key="14">
    <source>
        <dbReference type="ARBA" id="ARBA00023027"/>
    </source>
</evidence>
<feature type="binding site" evidence="18">
    <location>
        <begin position="106"/>
        <end position="110"/>
    </location>
    <ligand>
        <name>NAD(+)</name>
        <dbReference type="ChEBI" id="CHEBI:57540"/>
    </ligand>
</feature>
<evidence type="ECO:0000256" key="4">
    <source>
        <dbReference type="ARBA" id="ARBA00004496"/>
    </source>
</evidence>
<keyword evidence="11 18" id="KW-0479">Metal-binding</keyword>
<evidence type="ECO:0000256" key="9">
    <source>
        <dbReference type="ARBA" id="ARBA00022490"/>
    </source>
</evidence>
<feature type="binding site" evidence="18">
    <location>
        <position position="143"/>
    </location>
    <ligand>
        <name>NAD(+)</name>
        <dbReference type="ChEBI" id="CHEBI:57540"/>
    </ligand>
</feature>
<dbReference type="InterPro" id="IPR016037">
    <property type="entry name" value="DHQ_synth_AroB"/>
</dbReference>
<dbReference type="RefSeq" id="WP_277444947.1">
    <property type="nucleotide sequence ID" value="NZ_JAKOAV010000032.1"/>
</dbReference>
<dbReference type="Proteomes" id="UP001154312">
    <property type="component" value="Unassembled WGS sequence"/>
</dbReference>
<feature type="domain" description="3-dehydroquinate synthase N-terminal" evidence="19">
    <location>
        <begin position="70"/>
        <end position="180"/>
    </location>
</feature>
<keyword evidence="12 18" id="KW-0547">Nucleotide-binding</keyword>
<evidence type="ECO:0000313" key="21">
    <source>
        <dbReference type="EMBL" id="MDF9409478.1"/>
    </source>
</evidence>
<keyword evidence="17 18" id="KW-0170">Cobalt</keyword>
<dbReference type="GO" id="GO:0003856">
    <property type="term" value="F:3-dehydroquinate synthase activity"/>
    <property type="evidence" value="ECO:0007669"/>
    <property type="project" value="UniProtKB-UniRule"/>
</dbReference>
<evidence type="ECO:0000256" key="18">
    <source>
        <dbReference type="HAMAP-Rule" id="MF_00110"/>
    </source>
</evidence>
<comment type="similarity">
    <text evidence="6 18">Belongs to the sugar phosphate cyclases superfamily. Dehydroquinate synthase family.</text>
</comment>
<evidence type="ECO:0000256" key="7">
    <source>
        <dbReference type="ARBA" id="ARBA00013031"/>
    </source>
</evidence>
<keyword evidence="9 18" id="KW-0963">Cytoplasm</keyword>
<keyword evidence="14 18" id="KW-0520">NAD</keyword>
<dbReference type="PANTHER" id="PTHR43622:SF7">
    <property type="entry name" value="3-DEHYDROQUINATE SYNTHASE, CHLOROPLASTIC"/>
    <property type="match status" value="1"/>
</dbReference>
<dbReference type="GO" id="GO:0005737">
    <property type="term" value="C:cytoplasm"/>
    <property type="evidence" value="ECO:0007669"/>
    <property type="project" value="UniProtKB-SubCell"/>
</dbReference>
<evidence type="ECO:0000256" key="13">
    <source>
        <dbReference type="ARBA" id="ARBA00022833"/>
    </source>
</evidence>
<sequence>MEIIKVDLGDRSYPIYIGAGIISELGNCLKKLPVGKNTLLITNSTVRNLYGPDAEKSLKEAGFDVTFGEIGDGEQNKTLATAGRLYDLAFDKEIDRKSPVVVLGGGVTGDVGGFVAATYLRGVPFIQVPTTLLAQVDSSVGGKVAVNHPRGKNIIGVFYQPGFVLADVNLLKTLPPRELRSGLAEVIKYGVIWSADFFAWLEENIEALLAGNTEALIHVVRESCRIKAKVVEEDETEGGLRAILNYGHTVGHAVEALAGYGKYTHGEAVGIGMVSAARLAVALGLLNISDLSRIEALIRRAGLALELPDNLAPKDLVDSFYHDKKAAGGRLTFVLPLSIGKVSIKKNLSDELIEKFFNQ</sequence>
<evidence type="ECO:0000256" key="11">
    <source>
        <dbReference type="ARBA" id="ARBA00022723"/>
    </source>
</evidence>
<organism evidence="21 22">
    <name type="scientific">Pelotomaculum isophthalicicum JI</name>
    <dbReference type="NCBI Taxonomy" id="947010"/>
    <lineage>
        <taxon>Bacteria</taxon>
        <taxon>Bacillati</taxon>
        <taxon>Bacillota</taxon>
        <taxon>Clostridia</taxon>
        <taxon>Eubacteriales</taxon>
        <taxon>Desulfotomaculaceae</taxon>
        <taxon>Pelotomaculum</taxon>
    </lineage>
</organism>
<dbReference type="InterPro" id="IPR030960">
    <property type="entry name" value="DHQS/DOIS_N"/>
</dbReference>
<dbReference type="GO" id="GO:0008652">
    <property type="term" value="P:amino acid biosynthetic process"/>
    <property type="evidence" value="ECO:0007669"/>
    <property type="project" value="UniProtKB-KW"/>
</dbReference>